<keyword evidence="3" id="KW-0342">GTP-binding</keyword>
<dbReference type="GO" id="GO:0001731">
    <property type="term" value="P:formation of translation preinitiation complex"/>
    <property type="evidence" value="ECO:0007669"/>
    <property type="project" value="TreeGrafter"/>
</dbReference>
<dbReference type="InterPro" id="IPR050543">
    <property type="entry name" value="eIF2G"/>
</dbReference>
<keyword evidence="5" id="KW-1185">Reference proteome</keyword>
<dbReference type="PANTHER" id="PTHR42854">
    <property type="entry name" value="EUKARYOTIC TRANSLATION INITIATION FACTOR 2 SUBUNIT 3 FAMILY MEMBER"/>
    <property type="match status" value="1"/>
</dbReference>
<comment type="caution">
    <text evidence="4">The sequence shown here is derived from an EMBL/GenBank/DDBJ whole genome shotgun (WGS) entry which is preliminary data.</text>
</comment>
<evidence type="ECO:0000313" key="4">
    <source>
        <dbReference type="EMBL" id="KAG1776019.1"/>
    </source>
</evidence>
<evidence type="ECO:0000256" key="1">
    <source>
        <dbReference type="ARBA" id="ARBA00022741"/>
    </source>
</evidence>
<keyword evidence="2" id="KW-0648">Protein biosynthesis</keyword>
<dbReference type="PANTHER" id="PTHR42854:SF3">
    <property type="entry name" value="EUKARYOTIC TRANSLATION INITIATION FACTOR 2 SUBUNIT 3-RELATED"/>
    <property type="match status" value="1"/>
</dbReference>
<dbReference type="GO" id="GO:0005850">
    <property type="term" value="C:eukaryotic translation initiation factor 2 complex"/>
    <property type="evidence" value="ECO:0007669"/>
    <property type="project" value="TreeGrafter"/>
</dbReference>
<evidence type="ECO:0000256" key="2">
    <source>
        <dbReference type="ARBA" id="ARBA00022917"/>
    </source>
</evidence>
<dbReference type="GO" id="GO:0003743">
    <property type="term" value="F:translation initiation factor activity"/>
    <property type="evidence" value="ECO:0007669"/>
    <property type="project" value="TreeGrafter"/>
</dbReference>
<dbReference type="GO" id="GO:0000049">
    <property type="term" value="F:tRNA binding"/>
    <property type="evidence" value="ECO:0007669"/>
    <property type="project" value="TreeGrafter"/>
</dbReference>
<dbReference type="GO" id="GO:0005829">
    <property type="term" value="C:cytosol"/>
    <property type="evidence" value="ECO:0007669"/>
    <property type="project" value="TreeGrafter"/>
</dbReference>
<protein>
    <submittedName>
        <fullName evidence="4">Uncharacterized protein</fullName>
    </submittedName>
</protein>
<organism evidence="4 5">
    <name type="scientific">Suillus placidus</name>
    <dbReference type="NCBI Taxonomy" id="48579"/>
    <lineage>
        <taxon>Eukaryota</taxon>
        <taxon>Fungi</taxon>
        <taxon>Dikarya</taxon>
        <taxon>Basidiomycota</taxon>
        <taxon>Agaricomycotina</taxon>
        <taxon>Agaricomycetes</taxon>
        <taxon>Agaricomycetidae</taxon>
        <taxon>Boletales</taxon>
        <taxon>Suillineae</taxon>
        <taxon>Suillaceae</taxon>
        <taxon>Suillus</taxon>
    </lineage>
</organism>
<reference evidence="4" key="1">
    <citation type="journal article" date="2020" name="New Phytol.">
        <title>Comparative genomics reveals dynamic genome evolution in host specialist ectomycorrhizal fungi.</title>
        <authorList>
            <person name="Lofgren L.A."/>
            <person name="Nguyen N.H."/>
            <person name="Vilgalys R."/>
            <person name="Ruytinx J."/>
            <person name="Liao H.L."/>
            <person name="Branco S."/>
            <person name="Kuo A."/>
            <person name="LaButti K."/>
            <person name="Lipzen A."/>
            <person name="Andreopoulos W."/>
            <person name="Pangilinan J."/>
            <person name="Riley R."/>
            <person name="Hundley H."/>
            <person name="Na H."/>
            <person name="Barry K."/>
            <person name="Grigoriev I.V."/>
            <person name="Stajich J.E."/>
            <person name="Kennedy P.G."/>
        </authorList>
    </citation>
    <scope>NUCLEOTIDE SEQUENCE</scope>
    <source>
        <strain evidence="4">DOB743</strain>
    </source>
</reference>
<dbReference type="OrthoDB" id="2682811at2759"/>
<keyword evidence="1" id="KW-0547">Nucleotide-binding</keyword>
<gene>
    <name evidence="4" type="ORF">EV702DRAFT_361286</name>
</gene>
<dbReference type="EMBL" id="JABBWD010000029">
    <property type="protein sequence ID" value="KAG1776019.1"/>
    <property type="molecule type" value="Genomic_DNA"/>
</dbReference>
<dbReference type="Proteomes" id="UP000714275">
    <property type="component" value="Unassembled WGS sequence"/>
</dbReference>
<dbReference type="AlphaFoldDB" id="A0A9P6ZSN5"/>
<evidence type="ECO:0000313" key="5">
    <source>
        <dbReference type="Proteomes" id="UP000714275"/>
    </source>
</evidence>
<dbReference type="SUPFAM" id="SSF50447">
    <property type="entry name" value="Translation proteins"/>
    <property type="match status" value="1"/>
</dbReference>
<accession>A0A9P6ZSN5</accession>
<dbReference type="GO" id="GO:0005525">
    <property type="term" value="F:GTP binding"/>
    <property type="evidence" value="ECO:0007669"/>
    <property type="project" value="UniProtKB-KW"/>
</dbReference>
<proteinExistence type="predicted"/>
<evidence type="ECO:0000256" key="3">
    <source>
        <dbReference type="ARBA" id="ARBA00023134"/>
    </source>
</evidence>
<dbReference type="Gene3D" id="2.40.30.10">
    <property type="entry name" value="Translation factors"/>
    <property type="match status" value="1"/>
</dbReference>
<sequence>MSTNPVPSSMTSKPIFSKSLSLHAENNHFQFGVSGGLIDVGTKIDHTLYGADRFVGRVLGVHPKVYIGELEINLFFLRRLWAFVQRTRNEQRCRNWLLLIGIGSASSIQVERGQRSREDPIDFIRMH</sequence>
<dbReference type="InterPro" id="IPR009000">
    <property type="entry name" value="Transl_B-barrel_sf"/>
</dbReference>
<name>A0A9P6ZSN5_9AGAM</name>